<reference evidence="1 2" key="1">
    <citation type="submission" date="2015-07" db="EMBL/GenBank/DDBJ databases">
        <title>The genome of the fungus Escovopsis weberi, a specialized disease agent of ant agriculture.</title>
        <authorList>
            <person name="de Man T.J."/>
            <person name="Stajich J.E."/>
            <person name="Kubicek C.P."/>
            <person name="Chenthamara K."/>
            <person name="Atanasova L."/>
            <person name="Druzhinina I.S."/>
            <person name="Birnbaum S."/>
            <person name="Barribeau S.M."/>
            <person name="Teiling C."/>
            <person name="Suen G."/>
            <person name="Currie C."/>
            <person name="Gerardo N.M."/>
        </authorList>
    </citation>
    <scope>NUCLEOTIDE SEQUENCE [LARGE SCALE GENOMIC DNA]</scope>
</reference>
<name>A0A0M8MYK2_ESCWE</name>
<proteinExistence type="predicted"/>
<protein>
    <submittedName>
        <fullName evidence="1">Uncharacterized protein</fullName>
    </submittedName>
</protein>
<dbReference type="STRING" id="150374.A0A0M8MYK2"/>
<evidence type="ECO:0000313" key="2">
    <source>
        <dbReference type="Proteomes" id="UP000053831"/>
    </source>
</evidence>
<gene>
    <name evidence="1" type="ORF">ESCO_000232</name>
</gene>
<dbReference type="OrthoDB" id="2013972at2759"/>
<sequence>MKDNDPFKTFEKVLQNSFLMLGFKDFVIRNMETKLQKAGFVNIHTVVKKIPISNWASDKYLRALGMFLKFAMVDALGGIAAKPLAAINMTEEERTNLVATIKKSMNDNTIHRYIRFGVWYAQKPGAIG</sequence>
<keyword evidence="2" id="KW-1185">Reference proteome</keyword>
<organism evidence="1 2">
    <name type="scientific">Escovopsis weberi</name>
    <dbReference type="NCBI Taxonomy" id="150374"/>
    <lineage>
        <taxon>Eukaryota</taxon>
        <taxon>Fungi</taxon>
        <taxon>Dikarya</taxon>
        <taxon>Ascomycota</taxon>
        <taxon>Pezizomycotina</taxon>
        <taxon>Sordariomycetes</taxon>
        <taxon>Hypocreomycetidae</taxon>
        <taxon>Hypocreales</taxon>
        <taxon>Hypocreaceae</taxon>
        <taxon>Escovopsis</taxon>
    </lineage>
</organism>
<evidence type="ECO:0000313" key="1">
    <source>
        <dbReference type="EMBL" id="KOS19477.1"/>
    </source>
</evidence>
<accession>A0A0M8MYK2</accession>
<dbReference type="Proteomes" id="UP000053831">
    <property type="component" value="Unassembled WGS sequence"/>
</dbReference>
<dbReference type="AlphaFoldDB" id="A0A0M8MYK2"/>
<comment type="caution">
    <text evidence="1">The sequence shown here is derived from an EMBL/GenBank/DDBJ whole genome shotgun (WGS) entry which is preliminary data.</text>
</comment>
<dbReference type="EMBL" id="LGSR01000020">
    <property type="protein sequence ID" value="KOS19477.1"/>
    <property type="molecule type" value="Genomic_DNA"/>
</dbReference>